<dbReference type="GO" id="GO:0005737">
    <property type="term" value="C:cytoplasm"/>
    <property type="evidence" value="ECO:0007669"/>
    <property type="project" value="TreeGrafter"/>
</dbReference>
<comment type="caution">
    <text evidence="4">The sequence shown here is derived from an EMBL/GenBank/DDBJ whole genome shotgun (WGS) entry which is preliminary data.</text>
</comment>
<dbReference type="InterPro" id="IPR001611">
    <property type="entry name" value="Leu-rich_rpt"/>
</dbReference>
<reference evidence="4 5" key="1">
    <citation type="submission" date="2020-02" db="EMBL/GenBank/DDBJ databases">
        <title>Relaxed selection underlies rapid genomic changes in the transitions from sociality to social parasitism in ants.</title>
        <authorList>
            <person name="Bi X."/>
        </authorList>
    </citation>
    <scope>NUCLEOTIDE SEQUENCE [LARGE SCALE GENOMIC DNA]</scope>
    <source>
        <strain evidence="4">BGI-DK2014b</strain>
        <tissue evidence="4">Whole body</tissue>
    </source>
</reference>
<dbReference type="PROSITE" id="PS51450">
    <property type="entry name" value="LRR"/>
    <property type="match status" value="2"/>
</dbReference>
<feature type="region of interest" description="Disordered" evidence="3">
    <location>
        <begin position="36"/>
        <end position="81"/>
    </location>
</feature>
<evidence type="ECO:0000313" key="4">
    <source>
        <dbReference type="EMBL" id="KAG5340945.1"/>
    </source>
</evidence>
<accession>A0A836F7U5</accession>
<keyword evidence="1" id="KW-0433">Leucine-rich repeat</keyword>
<dbReference type="SMART" id="SM00364">
    <property type="entry name" value="LRR_BAC"/>
    <property type="match status" value="3"/>
</dbReference>
<sequence>MAEDIVVSLLAQYYGISEESETKKFPSIQECVGSIENDSDKLIGEQSTVDTNGDDTSKETEVQENDIENKEENSEIDTPARSSRALKWEAIEDNEATSSEFDIIFEANAMGNLYENTYTSSGKETHDLAACSKTASTTLEGLEDNEENDLYLSLSEDVLPDSASDVSSIAGKNTIMFVSPSTPPPNRTPIYNETFVDLTSTGLTSFPIEMLEKYPAIQMLYLENNNLLELPERLFVSLQNLQWLDVRNNLLTSLPTTIKSHPSLETILLQGNKIEKLPLELGLVPNLKILNIAHNPIIIPPKNIIALGCSSILNYLRSEWNKLHPNEPVTFVKQKIEPKASTILCYRSPHEKRRKLSKIPRRISKSTDDINDSFKGSAVRKKSKAYKPSNRYSNMHNDVFLTNLVNSISNTPNNSAAGSLCASCARNFAVIQCKNESNKKEKESNDEINYNENEKCKQYEFLKMITSCHDVKRTCIRGEITEVDTKILHLIGPSPRSCYIRQNITELITYKHYREKECRIKTISNETKHIALAKSYSTMFNEEKMKCRNIEHPELVFDIVTKDMRRMQLRPMQLKDSSSILLCLENYLDIKKAN</sequence>
<dbReference type="Gene3D" id="3.80.10.10">
    <property type="entry name" value="Ribonuclease Inhibitor"/>
    <property type="match status" value="1"/>
</dbReference>
<feature type="non-terminal residue" evidence="4">
    <location>
        <position position="594"/>
    </location>
</feature>
<organism evidence="4 5">
    <name type="scientific">Acromyrmex heyeri</name>
    <dbReference type="NCBI Taxonomy" id="230685"/>
    <lineage>
        <taxon>Eukaryota</taxon>
        <taxon>Metazoa</taxon>
        <taxon>Ecdysozoa</taxon>
        <taxon>Arthropoda</taxon>
        <taxon>Hexapoda</taxon>
        <taxon>Insecta</taxon>
        <taxon>Pterygota</taxon>
        <taxon>Neoptera</taxon>
        <taxon>Endopterygota</taxon>
        <taxon>Hymenoptera</taxon>
        <taxon>Apocrita</taxon>
        <taxon>Aculeata</taxon>
        <taxon>Formicoidea</taxon>
        <taxon>Formicidae</taxon>
        <taxon>Myrmicinae</taxon>
        <taxon>Acromyrmex</taxon>
    </lineage>
</organism>
<evidence type="ECO:0000256" key="3">
    <source>
        <dbReference type="SAM" id="MobiDB-lite"/>
    </source>
</evidence>
<evidence type="ECO:0000313" key="5">
    <source>
        <dbReference type="Proteomes" id="UP000670152"/>
    </source>
</evidence>
<name>A0A836F7U5_9HYME</name>
<dbReference type="Pfam" id="PF13855">
    <property type="entry name" value="LRR_8"/>
    <property type="match status" value="1"/>
</dbReference>
<dbReference type="SMART" id="SM00369">
    <property type="entry name" value="LRR_TYP"/>
    <property type="match status" value="3"/>
</dbReference>
<dbReference type="EMBL" id="JAANIB010002323">
    <property type="protein sequence ID" value="KAG5340945.1"/>
    <property type="molecule type" value="Genomic_DNA"/>
</dbReference>
<dbReference type="InterPro" id="IPR050216">
    <property type="entry name" value="LRR_domain-containing"/>
</dbReference>
<evidence type="ECO:0000256" key="2">
    <source>
        <dbReference type="ARBA" id="ARBA00022737"/>
    </source>
</evidence>
<gene>
    <name evidence="4" type="primary">Lrrc27</name>
    <name evidence="4" type="ORF">G6Z77_0003775</name>
</gene>
<dbReference type="PANTHER" id="PTHR48051:SF1">
    <property type="entry name" value="RAS SUPPRESSOR PROTEIN 1"/>
    <property type="match status" value="1"/>
</dbReference>
<dbReference type="InterPro" id="IPR003591">
    <property type="entry name" value="Leu-rich_rpt_typical-subtyp"/>
</dbReference>
<evidence type="ECO:0000256" key="1">
    <source>
        <dbReference type="ARBA" id="ARBA00022614"/>
    </source>
</evidence>
<feature type="non-terminal residue" evidence="4">
    <location>
        <position position="1"/>
    </location>
</feature>
<keyword evidence="2" id="KW-0677">Repeat</keyword>
<dbReference type="SUPFAM" id="SSF52058">
    <property type="entry name" value="L domain-like"/>
    <property type="match status" value="1"/>
</dbReference>
<dbReference type="Proteomes" id="UP000670152">
    <property type="component" value="Unassembled WGS sequence"/>
</dbReference>
<proteinExistence type="predicted"/>
<protein>
    <submittedName>
        <fullName evidence="4">LRC27 protein</fullName>
    </submittedName>
</protein>
<dbReference type="OrthoDB" id="40118at2759"/>
<dbReference type="AlphaFoldDB" id="A0A836F7U5"/>
<keyword evidence="5" id="KW-1185">Reference proteome</keyword>
<feature type="compositionally biased region" description="Basic and acidic residues" evidence="3">
    <location>
        <begin position="55"/>
        <end position="73"/>
    </location>
</feature>
<dbReference type="InterPro" id="IPR032675">
    <property type="entry name" value="LRR_dom_sf"/>
</dbReference>
<dbReference type="PANTHER" id="PTHR48051">
    <property type="match status" value="1"/>
</dbReference>